<feature type="domain" description="HTH marR-type" evidence="6">
    <location>
        <begin position="11"/>
        <end position="147"/>
    </location>
</feature>
<name>A0ABP7N858_9GAMM</name>
<evidence type="ECO:0000256" key="1">
    <source>
        <dbReference type="ARBA" id="ARBA00004496"/>
    </source>
</evidence>
<evidence type="ECO:0000313" key="7">
    <source>
        <dbReference type="EMBL" id="GAA3937072.1"/>
    </source>
</evidence>
<keyword evidence="3" id="KW-0805">Transcription regulation</keyword>
<dbReference type="InterPro" id="IPR036388">
    <property type="entry name" value="WH-like_DNA-bd_sf"/>
</dbReference>
<sequence>MAKYPEQLKLDNQMCFLLYSASRSMTRLYRPLLDELNLTYPQYLVMMVLWESGEKAKLSVGDICEKLMLDTGTVTPLLKRLAAEGYLTRIRDPEDERRVVIRLTDEGCRLRGRAEAVPLQLMCNLGVSDSDTENRDQLMGLLKELVCRLNQ</sequence>
<reference evidence="8" key="1">
    <citation type="journal article" date="2019" name="Int. J. Syst. Evol. Microbiol.">
        <title>The Global Catalogue of Microorganisms (GCM) 10K type strain sequencing project: providing services to taxonomists for standard genome sequencing and annotation.</title>
        <authorList>
            <consortium name="The Broad Institute Genomics Platform"/>
            <consortium name="The Broad Institute Genome Sequencing Center for Infectious Disease"/>
            <person name="Wu L."/>
            <person name="Ma J."/>
        </authorList>
    </citation>
    <scope>NUCLEOTIDE SEQUENCE [LARGE SCALE GENOMIC DNA]</scope>
    <source>
        <strain evidence="8">JCM 17551</strain>
    </source>
</reference>
<accession>A0ABP7N858</accession>
<dbReference type="PROSITE" id="PS50995">
    <property type="entry name" value="HTH_MARR_2"/>
    <property type="match status" value="1"/>
</dbReference>
<keyword evidence="8" id="KW-1185">Reference proteome</keyword>
<dbReference type="Proteomes" id="UP001501565">
    <property type="component" value="Unassembled WGS sequence"/>
</dbReference>
<comment type="caution">
    <text evidence="7">The sequence shown here is derived from an EMBL/GenBank/DDBJ whole genome shotgun (WGS) entry which is preliminary data.</text>
</comment>
<dbReference type="PANTHER" id="PTHR33164:SF5">
    <property type="entry name" value="ORGANIC HYDROPEROXIDE RESISTANCE TRANSCRIPTIONAL REGULATOR"/>
    <property type="match status" value="1"/>
</dbReference>
<evidence type="ECO:0000256" key="4">
    <source>
        <dbReference type="ARBA" id="ARBA00023125"/>
    </source>
</evidence>
<protein>
    <submittedName>
        <fullName evidence="7">MarR family transcriptional regulator</fullName>
    </submittedName>
</protein>
<keyword evidence="5" id="KW-0804">Transcription</keyword>
<dbReference type="EMBL" id="BAABBN010000012">
    <property type="protein sequence ID" value="GAA3937072.1"/>
    <property type="molecule type" value="Genomic_DNA"/>
</dbReference>
<dbReference type="InterPro" id="IPR000835">
    <property type="entry name" value="HTH_MarR-typ"/>
</dbReference>
<evidence type="ECO:0000256" key="2">
    <source>
        <dbReference type="ARBA" id="ARBA00022490"/>
    </source>
</evidence>
<dbReference type="RefSeq" id="WP_344800085.1">
    <property type="nucleotide sequence ID" value="NZ_BAABBN010000012.1"/>
</dbReference>
<dbReference type="SUPFAM" id="SSF46785">
    <property type="entry name" value="Winged helix' DNA-binding domain"/>
    <property type="match status" value="1"/>
</dbReference>
<keyword evidence="4" id="KW-0238">DNA-binding</keyword>
<dbReference type="InterPro" id="IPR055166">
    <property type="entry name" value="Transc_reg_Sar_Rot_HTH"/>
</dbReference>
<evidence type="ECO:0000256" key="5">
    <source>
        <dbReference type="ARBA" id="ARBA00023163"/>
    </source>
</evidence>
<dbReference type="Pfam" id="PF22381">
    <property type="entry name" value="Staph_reg_Sar_Rot"/>
    <property type="match status" value="1"/>
</dbReference>
<dbReference type="InterPro" id="IPR036390">
    <property type="entry name" value="WH_DNA-bd_sf"/>
</dbReference>
<gene>
    <name evidence="7" type="ORF">GCM10022277_36800</name>
</gene>
<dbReference type="PANTHER" id="PTHR33164">
    <property type="entry name" value="TRANSCRIPTIONAL REGULATOR, MARR FAMILY"/>
    <property type="match status" value="1"/>
</dbReference>
<evidence type="ECO:0000313" key="8">
    <source>
        <dbReference type="Proteomes" id="UP001501565"/>
    </source>
</evidence>
<evidence type="ECO:0000256" key="3">
    <source>
        <dbReference type="ARBA" id="ARBA00023015"/>
    </source>
</evidence>
<keyword evidence="2" id="KW-0963">Cytoplasm</keyword>
<dbReference type="PRINTS" id="PR00598">
    <property type="entry name" value="HTHMARR"/>
</dbReference>
<dbReference type="SMART" id="SM00347">
    <property type="entry name" value="HTH_MARR"/>
    <property type="match status" value="1"/>
</dbReference>
<proteinExistence type="predicted"/>
<evidence type="ECO:0000259" key="6">
    <source>
        <dbReference type="PROSITE" id="PS50995"/>
    </source>
</evidence>
<organism evidence="7 8">
    <name type="scientific">Litoribacillus peritrichatus</name>
    <dbReference type="NCBI Taxonomy" id="718191"/>
    <lineage>
        <taxon>Bacteria</taxon>
        <taxon>Pseudomonadati</taxon>
        <taxon>Pseudomonadota</taxon>
        <taxon>Gammaproteobacteria</taxon>
        <taxon>Oceanospirillales</taxon>
        <taxon>Oceanospirillaceae</taxon>
        <taxon>Litoribacillus</taxon>
    </lineage>
</organism>
<comment type="subcellular location">
    <subcellularLocation>
        <location evidence="1">Cytoplasm</location>
    </subcellularLocation>
</comment>
<dbReference type="Gene3D" id="1.10.10.10">
    <property type="entry name" value="Winged helix-like DNA-binding domain superfamily/Winged helix DNA-binding domain"/>
    <property type="match status" value="1"/>
</dbReference>
<dbReference type="InterPro" id="IPR039422">
    <property type="entry name" value="MarR/SlyA-like"/>
</dbReference>